<evidence type="ECO:0000313" key="2">
    <source>
        <dbReference type="Proteomes" id="UP000366766"/>
    </source>
</evidence>
<sequence>MGKNKMILLLILVFGLGCAGCTEKKPAAEQGELVKSERLSEQFGSLSILLRYKTLRLKEKMIR</sequence>
<name>A0A564WV94_9FIRM</name>
<dbReference type="PROSITE" id="PS51257">
    <property type="entry name" value="PROKAR_LIPOPROTEIN"/>
    <property type="match status" value="1"/>
</dbReference>
<proteinExistence type="predicted"/>
<dbReference type="AlphaFoldDB" id="A0A564WV94"/>
<reference evidence="1 2" key="1">
    <citation type="submission" date="2019-07" db="EMBL/GenBank/DDBJ databases">
        <authorList>
            <person name="Chang H.-W."/>
            <person name="Raman A."/>
            <person name="Venkatesh S."/>
            <person name="Gehrig J."/>
        </authorList>
    </citation>
    <scope>NUCLEOTIDE SEQUENCE [LARGE SCALE GENOMIC DNA]</scope>
    <source>
        <strain evidence="1">Blautia_wexlerae_LFYP_14</strain>
    </source>
</reference>
<accession>A0A564WV94</accession>
<gene>
    <name evidence="1" type="ORF">BWLFYP14_02309</name>
</gene>
<dbReference type="Proteomes" id="UP000366766">
    <property type="component" value="Unassembled WGS sequence"/>
</dbReference>
<protein>
    <submittedName>
        <fullName evidence="1">Uncharacterized protein</fullName>
    </submittedName>
</protein>
<dbReference type="EMBL" id="CABHOF010000043">
    <property type="protein sequence ID" value="VUX65944.1"/>
    <property type="molecule type" value="Genomic_DNA"/>
</dbReference>
<evidence type="ECO:0000313" key="1">
    <source>
        <dbReference type="EMBL" id="VUX65944.1"/>
    </source>
</evidence>
<keyword evidence="2" id="KW-1185">Reference proteome</keyword>
<dbReference type="RefSeq" id="WP_055053486.1">
    <property type="nucleotide sequence ID" value="NZ_CABHOF010000043.1"/>
</dbReference>
<organism evidence="1 2">
    <name type="scientific">Blautia wexlerae</name>
    <dbReference type="NCBI Taxonomy" id="418240"/>
    <lineage>
        <taxon>Bacteria</taxon>
        <taxon>Bacillati</taxon>
        <taxon>Bacillota</taxon>
        <taxon>Clostridia</taxon>
        <taxon>Lachnospirales</taxon>
        <taxon>Lachnospiraceae</taxon>
        <taxon>Blautia</taxon>
    </lineage>
</organism>